<evidence type="ECO:0000256" key="1">
    <source>
        <dbReference type="SAM" id="SignalP"/>
    </source>
</evidence>
<dbReference type="EMBL" id="JAGGNH010000002">
    <property type="protein sequence ID" value="KAJ0983616.1"/>
    <property type="molecule type" value="Genomic_DNA"/>
</dbReference>
<dbReference type="CDD" id="cd00028">
    <property type="entry name" value="B_lectin"/>
    <property type="match status" value="1"/>
</dbReference>
<evidence type="ECO:0000259" key="2">
    <source>
        <dbReference type="PROSITE" id="PS50927"/>
    </source>
</evidence>
<dbReference type="FunFam" id="2.90.10.10:FF:000001">
    <property type="entry name" value="G-type lectin S-receptor-like serine/threonine-protein kinase"/>
    <property type="match status" value="1"/>
</dbReference>
<dbReference type="SUPFAM" id="SSF51110">
    <property type="entry name" value="alpha-D-mannose-specific plant lectins"/>
    <property type="match status" value="1"/>
</dbReference>
<dbReference type="InterPro" id="IPR001480">
    <property type="entry name" value="Bulb-type_lectin_dom"/>
</dbReference>
<dbReference type="GO" id="GO:0051707">
    <property type="term" value="P:response to other organism"/>
    <property type="evidence" value="ECO:0007669"/>
    <property type="project" value="UniProtKB-ARBA"/>
</dbReference>
<dbReference type="PROSITE" id="PS50927">
    <property type="entry name" value="BULB_LECTIN"/>
    <property type="match status" value="1"/>
</dbReference>
<dbReference type="PANTHER" id="PTHR32444">
    <property type="entry name" value="BULB-TYPE LECTIN DOMAIN-CONTAINING PROTEIN"/>
    <property type="match status" value="1"/>
</dbReference>
<keyword evidence="4" id="KW-1185">Reference proteome</keyword>
<evidence type="ECO:0000313" key="4">
    <source>
        <dbReference type="Proteomes" id="UP001085076"/>
    </source>
</evidence>
<keyword evidence="1" id="KW-0732">Signal</keyword>
<comment type="caution">
    <text evidence="3">The sequence shown here is derived from an EMBL/GenBank/DDBJ whole genome shotgun (WGS) entry which is preliminary data.</text>
</comment>
<dbReference type="PANTHER" id="PTHR32444:SF183">
    <property type="entry name" value="APPLE DOMAIN-CONTAINING PROTEIN"/>
    <property type="match status" value="1"/>
</dbReference>
<reference evidence="3" key="2">
    <citation type="journal article" date="2022" name="Hortic Res">
        <title>The genome of Dioscorea zingiberensis sheds light on the biosynthesis, origin and evolution of the medicinally important diosgenin saponins.</title>
        <authorList>
            <person name="Li Y."/>
            <person name="Tan C."/>
            <person name="Li Z."/>
            <person name="Guo J."/>
            <person name="Li S."/>
            <person name="Chen X."/>
            <person name="Wang C."/>
            <person name="Dai X."/>
            <person name="Yang H."/>
            <person name="Song W."/>
            <person name="Hou L."/>
            <person name="Xu J."/>
            <person name="Tong Z."/>
            <person name="Xu A."/>
            <person name="Yuan X."/>
            <person name="Wang W."/>
            <person name="Yang Q."/>
            <person name="Chen L."/>
            <person name="Sun Z."/>
            <person name="Wang K."/>
            <person name="Pan B."/>
            <person name="Chen J."/>
            <person name="Bao Y."/>
            <person name="Liu F."/>
            <person name="Qi X."/>
            <person name="Gang D.R."/>
            <person name="Wen J."/>
            <person name="Li J."/>
        </authorList>
    </citation>
    <scope>NUCLEOTIDE SEQUENCE</scope>
    <source>
        <strain evidence="3">Dzin_1.0</strain>
    </source>
</reference>
<name>A0A9D5D1A4_9LILI</name>
<feature type="domain" description="Bulb-type lectin" evidence="2">
    <location>
        <begin position="27"/>
        <end position="147"/>
    </location>
</feature>
<proteinExistence type="predicted"/>
<dbReference type="InterPro" id="IPR036426">
    <property type="entry name" value="Bulb-type_lectin_dom_sf"/>
</dbReference>
<accession>A0A9D5D1A4</accession>
<feature type="chain" id="PRO_5039374200" description="Bulb-type lectin domain-containing protein" evidence="1">
    <location>
        <begin position="27"/>
        <end position="181"/>
    </location>
</feature>
<protein>
    <recommendedName>
        <fullName evidence="2">Bulb-type lectin domain-containing protein</fullName>
    </recommendedName>
</protein>
<dbReference type="AlphaFoldDB" id="A0A9D5D1A4"/>
<dbReference type="SMART" id="SM00108">
    <property type="entry name" value="B_lectin"/>
    <property type="match status" value="1"/>
</dbReference>
<gene>
    <name evidence="3" type="ORF">J5N97_011871</name>
</gene>
<dbReference type="OrthoDB" id="679597at2759"/>
<reference evidence="3" key="1">
    <citation type="submission" date="2021-03" db="EMBL/GenBank/DDBJ databases">
        <authorList>
            <person name="Li Z."/>
            <person name="Yang C."/>
        </authorList>
    </citation>
    <scope>NUCLEOTIDE SEQUENCE</scope>
    <source>
        <strain evidence="3">Dzin_1.0</strain>
        <tissue evidence="3">Leaf</tissue>
    </source>
</reference>
<organism evidence="3 4">
    <name type="scientific">Dioscorea zingiberensis</name>
    <dbReference type="NCBI Taxonomy" id="325984"/>
    <lineage>
        <taxon>Eukaryota</taxon>
        <taxon>Viridiplantae</taxon>
        <taxon>Streptophyta</taxon>
        <taxon>Embryophyta</taxon>
        <taxon>Tracheophyta</taxon>
        <taxon>Spermatophyta</taxon>
        <taxon>Magnoliopsida</taxon>
        <taxon>Liliopsida</taxon>
        <taxon>Dioscoreales</taxon>
        <taxon>Dioscoreaceae</taxon>
        <taxon>Dioscorea</taxon>
    </lineage>
</organism>
<dbReference type="Proteomes" id="UP001085076">
    <property type="component" value="Miscellaneous, Linkage group lg02"/>
</dbReference>
<sequence length="181" mass="20032">MKKFITSKHLLCFLLFPSLLFTLSISGDTLTQGQYLTDGKTLISSGGNFALGFFSPTNSKSRYVGIWYNTISVQTVVWVANREKPILTGNGTLTISGNGSLIISDDNSTIYWSTPGVSAGSPIAQLLDTGNFVVREEWNSATEIYEWQSFDYPTDALLPGMKLGWNLTRRAQPLPHRMDKP</sequence>
<evidence type="ECO:0000313" key="3">
    <source>
        <dbReference type="EMBL" id="KAJ0983616.1"/>
    </source>
</evidence>
<feature type="signal peptide" evidence="1">
    <location>
        <begin position="1"/>
        <end position="26"/>
    </location>
</feature>
<dbReference type="Gene3D" id="2.90.10.10">
    <property type="entry name" value="Bulb-type lectin domain"/>
    <property type="match status" value="1"/>
</dbReference>
<dbReference type="Pfam" id="PF01453">
    <property type="entry name" value="B_lectin"/>
    <property type="match status" value="1"/>
</dbReference>